<keyword evidence="2" id="KW-0238">DNA-binding</keyword>
<gene>
    <name evidence="5" type="ORF">EDC22_101332</name>
</gene>
<dbReference type="AlphaFoldDB" id="A0A4R3MHG1"/>
<dbReference type="SUPFAM" id="SSF46785">
    <property type="entry name" value="Winged helix' DNA-binding domain"/>
    <property type="match status" value="1"/>
</dbReference>
<dbReference type="Proteomes" id="UP000295678">
    <property type="component" value="Unassembled WGS sequence"/>
</dbReference>
<keyword evidence="3" id="KW-0804">Transcription</keyword>
<dbReference type="GO" id="GO:0003700">
    <property type="term" value="F:DNA-binding transcription factor activity"/>
    <property type="evidence" value="ECO:0007669"/>
    <property type="project" value="InterPro"/>
</dbReference>
<organism evidence="5 6">
    <name type="scientific">Tepidamorphus gemmatus</name>
    <dbReference type="NCBI Taxonomy" id="747076"/>
    <lineage>
        <taxon>Bacteria</taxon>
        <taxon>Pseudomonadati</taxon>
        <taxon>Pseudomonadota</taxon>
        <taxon>Alphaproteobacteria</taxon>
        <taxon>Hyphomicrobiales</taxon>
        <taxon>Tepidamorphaceae</taxon>
        <taxon>Tepidamorphus</taxon>
    </lineage>
</organism>
<name>A0A4R3MHG1_9HYPH</name>
<protein>
    <submittedName>
        <fullName evidence="5">GntR family transcriptional regulator</fullName>
    </submittedName>
</protein>
<evidence type="ECO:0000313" key="5">
    <source>
        <dbReference type="EMBL" id="TCT13465.1"/>
    </source>
</evidence>
<dbReference type="SUPFAM" id="SSF48008">
    <property type="entry name" value="GntR ligand-binding domain-like"/>
    <property type="match status" value="1"/>
</dbReference>
<dbReference type="Gene3D" id="1.20.120.530">
    <property type="entry name" value="GntR ligand-binding domain-like"/>
    <property type="match status" value="1"/>
</dbReference>
<evidence type="ECO:0000256" key="2">
    <source>
        <dbReference type="ARBA" id="ARBA00023125"/>
    </source>
</evidence>
<evidence type="ECO:0000256" key="3">
    <source>
        <dbReference type="ARBA" id="ARBA00023163"/>
    </source>
</evidence>
<evidence type="ECO:0000313" key="6">
    <source>
        <dbReference type="Proteomes" id="UP000295678"/>
    </source>
</evidence>
<keyword evidence="1" id="KW-0805">Transcription regulation</keyword>
<feature type="domain" description="HTH gntR-type" evidence="4">
    <location>
        <begin position="20"/>
        <end position="87"/>
    </location>
</feature>
<dbReference type="PROSITE" id="PS50949">
    <property type="entry name" value="HTH_GNTR"/>
    <property type="match status" value="1"/>
</dbReference>
<comment type="caution">
    <text evidence="5">The sequence shown here is derived from an EMBL/GenBank/DDBJ whole genome shotgun (WGS) entry which is preliminary data.</text>
</comment>
<dbReference type="GO" id="GO:0003677">
    <property type="term" value="F:DNA binding"/>
    <property type="evidence" value="ECO:0007669"/>
    <property type="project" value="UniProtKB-KW"/>
</dbReference>
<dbReference type="InterPro" id="IPR000524">
    <property type="entry name" value="Tscrpt_reg_HTH_GntR"/>
</dbReference>
<reference evidence="5 6" key="1">
    <citation type="submission" date="2019-03" db="EMBL/GenBank/DDBJ databases">
        <title>Genomic Encyclopedia of Type Strains, Phase IV (KMG-IV): sequencing the most valuable type-strain genomes for metagenomic binning, comparative biology and taxonomic classification.</title>
        <authorList>
            <person name="Goeker M."/>
        </authorList>
    </citation>
    <scope>NUCLEOTIDE SEQUENCE [LARGE SCALE GENOMIC DNA]</scope>
    <source>
        <strain evidence="5 6">DSM 19345</strain>
    </source>
</reference>
<accession>A0A4R3MHG1</accession>
<dbReference type="PANTHER" id="PTHR43537:SF39">
    <property type="entry name" value="HTH-TYPE TRANSCRIPTIONAL REGULATOR MCBR"/>
    <property type="match status" value="1"/>
</dbReference>
<dbReference type="InterPro" id="IPR008920">
    <property type="entry name" value="TF_FadR/GntR_C"/>
</dbReference>
<dbReference type="OrthoDB" id="9815654at2"/>
<dbReference type="Gene3D" id="1.10.10.10">
    <property type="entry name" value="Winged helix-like DNA-binding domain superfamily/Winged helix DNA-binding domain"/>
    <property type="match status" value="1"/>
</dbReference>
<dbReference type="RefSeq" id="WP_132804853.1">
    <property type="nucleotide sequence ID" value="NZ_SMAK01000001.1"/>
</dbReference>
<dbReference type="EMBL" id="SMAK01000001">
    <property type="protein sequence ID" value="TCT13465.1"/>
    <property type="molecule type" value="Genomic_DNA"/>
</dbReference>
<evidence type="ECO:0000256" key="1">
    <source>
        <dbReference type="ARBA" id="ARBA00023015"/>
    </source>
</evidence>
<dbReference type="SMART" id="SM00345">
    <property type="entry name" value="HTH_GNTR"/>
    <property type="match status" value="1"/>
</dbReference>
<dbReference type="InterPro" id="IPR036388">
    <property type="entry name" value="WH-like_DNA-bd_sf"/>
</dbReference>
<proteinExistence type="predicted"/>
<evidence type="ECO:0000259" key="4">
    <source>
        <dbReference type="PROSITE" id="PS50949"/>
    </source>
</evidence>
<dbReference type="InterPro" id="IPR036390">
    <property type="entry name" value="WH_DNA-bd_sf"/>
</dbReference>
<dbReference type="PANTHER" id="PTHR43537">
    <property type="entry name" value="TRANSCRIPTIONAL REGULATOR, GNTR FAMILY"/>
    <property type="match status" value="1"/>
</dbReference>
<dbReference type="SMART" id="SM00895">
    <property type="entry name" value="FCD"/>
    <property type="match status" value="1"/>
</dbReference>
<keyword evidence="6" id="KW-1185">Reference proteome</keyword>
<sequence>MAGTTVRRFDLPDASPISRETLQDEVYRRLIDLILDGAIAPGQLVTIQGLADTFGTSAMPVREALKRLAAANVLTVVSGRSIGIPPLSAARLDDLHRVRREIEPLAAGWAVAGMDASRLAGLRGHLAEMTRAVAEGDAKTFLRANRAFHFGIYSVAGSPTLDRIIESLWLQISPYFNLLGKAGAMPVTNTEHEALMRALEAGDVAGVRDSLVRDIDIGCGVIRKLLQ</sequence>
<dbReference type="InterPro" id="IPR011711">
    <property type="entry name" value="GntR_C"/>
</dbReference>
<dbReference type="Pfam" id="PF00392">
    <property type="entry name" value="GntR"/>
    <property type="match status" value="1"/>
</dbReference>
<dbReference type="Pfam" id="PF07729">
    <property type="entry name" value="FCD"/>
    <property type="match status" value="1"/>
</dbReference>